<evidence type="ECO:0000313" key="1">
    <source>
        <dbReference type="EMBL" id="KAK7022635.1"/>
    </source>
</evidence>
<accession>A0AAW0B9Q0</accession>
<comment type="caution">
    <text evidence="1">The sequence shown here is derived from an EMBL/GenBank/DDBJ whole genome shotgun (WGS) entry which is preliminary data.</text>
</comment>
<evidence type="ECO:0000313" key="2">
    <source>
        <dbReference type="Proteomes" id="UP001362999"/>
    </source>
</evidence>
<reference evidence="1 2" key="1">
    <citation type="journal article" date="2024" name="J Genomics">
        <title>Draft genome sequencing and assembly of Favolaschia claudopus CIRM-BRFM 2984 isolated from oak limbs.</title>
        <authorList>
            <person name="Navarro D."/>
            <person name="Drula E."/>
            <person name="Chaduli D."/>
            <person name="Cazenave R."/>
            <person name="Ahrendt S."/>
            <person name="Wang J."/>
            <person name="Lipzen A."/>
            <person name="Daum C."/>
            <person name="Barry K."/>
            <person name="Grigoriev I.V."/>
            <person name="Favel A."/>
            <person name="Rosso M.N."/>
            <person name="Martin F."/>
        </authorList>
    </citation>
    <scope>NUCLEOTIDE SEQUENCE [LARGE SCALE GENOMIC DNA]</scope>
    <source>
        <strain evidence="1 2">CIRM-BRFM 2984</strain>
    </source>
</reference>
<protein>
    <submittedName>
        <fullName evidence="1">Uncharacterized protein</fullName>
    </submittedName>
</protein>
<organism evidence="1 2">
    <name type="scientific">Favolaschia claudopus</name>
    <dbReference type="NCBI Taxonomy" id="2862362"/>
    <lineage>
        <taxon>Eukaryota</taxon>
        <taxon>Fungi</taxon>
        <taxon>Dikarya</taxon>
        <taxon>Basidiomycota</taxon>
        <taxon>Agaricomycotina</taxon>
        <taxon>Agaricomycetes</taxon>
        <taxon>Agaricomycetidae</taxon>
        <taxon>Agaricales</taxon>
        <taxon>Marasmiineae</taxon>
        <taxon>Mycenaceae</taxon>
        <taxon>Favolaschia</taxon>
    </lineage>
</organism>
<name>A0AAW0B9Q0_9AGAR</name>
<keyword evidence="2" id="KW-1185">Reference proteome</keyword>
<dbReference type="EMBL" id="JAWWNJ010000037">
    <property type="protein sequence ID" value="KAK7022635.1"/>
    <property type="molecule type" value="Genomic_DNA"/>
</dbReference>
<dbReference type="Proteomes" id="UP001362999">
    <property type="component" value="Unassembled WGS sequence"/>
</dbReference>
<dbReference type="AlphaFoldDB" id="A0AAW0B9Q0"/>
<proteinExistence type="predicted"/>
<sequence length="230" mass="26385">MSDAPARIRLWDHNLALLQSQQINLALYNSELHCIFLAYWPVDDDGNFLSPRATLKLVQDNKLHWPCFCRQSHWNSTVTPPTPSSIILDGDKIFVYCHYAPESRCSFFNKVALHEIYKTATLTHRYSDSLLSQPPYSESVQWAYFKSPHLDVNKNIDIWGPHQLPGYIGDYNPEVKQLAHVPWFKEDLRGRAGPYHFVVPVVADKQYVDAAVQTEADLEDDHLKSCSEGV</sequence>
<gene>
    <name evidence="1" type="ORF">R3P38DRAFT_3196033</name>
</gene>